<organism evidence="2 3">
    <name type="scientific">Drosophila simulans</name>
    <name type="common">Fruit fly</name>
    <dbReference type="NCBI Taxonomy" id="7240"/>
    <lineage>
        <taxon>Eukaryota</taxon>
        <taxon>Metazoa</taxon>
        <taxon>Ecdysozoa</taxon>
        <taxon>Arthropoda</taxon>
        <taxon>Hexapoda</taxon>
        <taxon>Insecta</taxon>
        <taxon>Pterygota</taxon>
        <taxon>Neoptera</taxon>
        <taxon>Endopterygota</taxon>
        <taxon>Diptera</taxon>
        <taxon>Brachycera</taxon>
        <taxon>Muscomorpha</taxon>
        <taxon>Ephydroidea</taxon>
        <taxon>Drosophilidae</taxon>
        <taxon>Drosophila</taxon>
        <taxon>Sophophora</taxon>
    </lineage>
</organism>
<accession>B4NSV3</accession>
<feature type="region of interest" description="Disordered" evidence="1">
    <location>
        <begin position="1"/>
        <end position="32"/>
    </location>
</feature>
<name>B4NSV3_DROSI</name>
<dbReference type="Proteomes" id="UP000000304">
    <property type="component" value="Unassembled WGS sequence"/>
</dbReference>
<evidence type="ECO:0000256" key="1">
    <source>
        <dbReference type="SAM" id="MobiDB-lite"/>
    </source>
</evidence>
<evidence type="ECO:0000313" key="2">
    <source>
        <dbReference type="EMBL" id="EDX15285.1"/>
    </source>
</evidence>
<gene>
    <name evidence="2" type="primary">Dsim\GD17721</name>
    <name evidence="2" type="ORF">Dsim_GD17721</name>
</gene>
<protein>
    <submittedName>
        <fullName evidence="2">GD17721</fullName>
    </submittedName>
</protein>
<dbReference type="HOGENOM" id="CLU_1519466_0_0_1"/>
<dbReference type="AlphaFoldDB" id="B4NSV3"/>
<reference evidence="2 3" key="1">
    <citation type="journal article" date="2007" name="Nature">
        <title>Evolution of genes and genomes on the Drosophila phylogeny.</title>
        <authorList>
            <consortium name="Drosophila 12 Genomes Consortium"/>
            <person name="Clark A.G."/>
            <person name="Eisen M.B."/>
            <person name="Smith D.R."/>
            <person name="Bergman C.M."/>
            <person name="Oliver B."/>
            <person name="Markow T.A."/>
            <person name="Kaufman T.C."/>
            <person name="Kellis M."/>
            <person name="Gelbart W."/>
            <person name="Iyer V.N."/>
            <person name="Pollard D.A."/>
            <person name="Sackton T.B."/>
            <person name="Larracuente A.M."/>
            <person name="Singh N.D."/>
            <person name="Abad J.P."/>
            <person name="Abt D.N."/>
            <person name="Adryan B."/>
            <person name="Aguade M."/>
            <person name="Akashi H."/>
            <person name="Anderson W.W."/>
            <person name="Aquadro C.F."/>
            <person name="Ardell D.H."/>
            <person name="Arguello R."/>
            <person name="Artieri C.G."/>
            <person name="Barbash D.A."/>
            <person name="Barker D."/>
            <person name="Barsanti P."/>
            <person name="Batterham P."/>
            <person name="Batzoglou S."/>
            <person name="Begun D."/>
            <person name="Bhutkar A."/>
            <person name="Blanco E."/>
            <person name="Bosak S.A."/>
            <person name="Bradley R.K."/>
            <person name="Brand A.D."/>
            <person name="Brent M.R."/>
            <person name="Brooks A.N."/>
            <person name="Brown R.H."/>
            <person name="Butlin R.K."/>
            <person name="Caggese C."/>
            <person name="Calvi B.R."/>
            <person name="Bernardo de Carvalho A."/>
            <person name="Caspi A."/>
            <person name="Castrezana S."/>
            <person name="Celniker S.E."/>
            <person name="Chang J.L."/>
            <person name="Chapple C."/>
            <person name="Chatterji S."/>
            <person name="Chinwalla A."/>
            <person name="Civetta A."/>
            <person name="Clifton S.W."/>
            <person name="Comeron J.M."/>
            <person name="Costello J.C."/>
            <person name="Coyne J.A."/>
            <person name="Daub J."/>
            <person name="David R.G."/>
            <person name="Delcher A.L."/>
            <person name="Delehaunty K."/>
            <person name="Do C.B."/>
            <person name="Ebling H."/>
            <person name="Edwards K."/>
            <person name="Eickbush T."/>
            <person name="Evans J.D."/>
            <person name="Filipski A."/>
            <person name="Findeiss S."/>
            <person name="Freyhult E."/>
            <person name="Fulton L."/>
            <person name="Fulton R."/>
            <person name="Garcia A.C."/>
            <person name="Gardiner A."/>
            <person name="Garfield D.A."/>
            <person name="Garvin B.E."/>
            <person name="Gibson G."/>
            <person name="Gilbert D."/>
            <person name="Gnerre S."/>
            <person name="Godfrey J."/>
            <person name="Good R."/>
            <person name="Gotea V."/>
            <person name="Gravely B."/>
            <person name="Greenberg A.J."/>
            <person name="Griffiths-Jones S."/>
            <person name="Gross S."/>
            <person name="Guigo R."/>
            <person name="Gustafson E.A."/>
            <person name="Haerty W."/>
            <person name="Hahn M.W."/>
            <person name="Halligan D.L."/>
            <person name="Halpern A.L."/>
            <person name="Halter G.M."/>
            <person name="Han M.V."/>
            <person name="Heger A."/>
            <person name="Hillier L."/>
            <person name="Hinrichs A.S."/>
            <person name="Holmes I."/>
            <person name="Hoskins R.A."/>
            <person name="Hubisz M.J."/>
            <person name="Hultmark D."/>
            <person name="Huntley M.A."/>
            <person name="Jaffe D.B."/>
            <person name="Jagadeeshan S."/>
            <person name="Jeck W.R."/>
            <person name="Johnson J."/>
            <person name="Jones C.D."/>
            <person name="Jordan W.C."/>
            <person name="Karpen G.H."/>
            <person name="Kataoka E."/>
            <person name="Keightley P.D."/>
            <person name="Kheradpour P."/>
            <person name="Kirkness E.F."/>
            <person name="Koerich L.B."/>
            <person name="Kristiansen K."/>
            <person name="Kudrna D."/>
            <person name="Kulathinal R.J."/>
            <person name="Kumar S."/>
            <person name="Kwok R."/>
            <person name="Lander E."/>
            <person name="Langley C.H."/>
            <person name="Lapoint R."/>
            <person name="Lazzaro B.P."/>
            <person name="Lee S.J."/>
            <person name="Levesque L."/>
            <person name="Li R."/>
            <person name="Lin C.F."/>
            <person name="Lin M.F."/>
            <person name="Lindblad-Toh K."/>
            <person name="Llopart A."/>
            <person name="Long M."/>
            <person name="Low L."/>
            <person name="Lozovsky E."/>
            <person name="Lu J."/>
            <person name="Luo M."/>
            <person name="Machado C.A."/>
            <person name="Makalowski W."/>
            <person name="Marzo M."/>
            <person name="Matsuda M."/>
            <person name="Matzkin L."/>
            <person name="McAllister B."/>
            <person name="McBride C.S."/>
            <person name="McKernan B."/>
            <person name="McKernan K."/>
            <person name="Mendez-Lago M."/>
            <person name="Minx P."/>
            <person name="Mollenhauer M.U."/>
            <person name="Montooth K."/>
            <person name="Mount S.M."/>
            <person name="Mu X."/>
            <person name="Myers E."/>
            <person name="Negre B."/>
            <person name="Newfeld S."/>
            <person name="Nielsen R."/>
            <person name="Noor M.A."/>
            <person name="O'Grady P."/>
            <person name="Pachter L."/>
            <person name="Papaceit M."/>
            <person name="Parisi M.J."/>
            <person name="Parisi M."/>
            <person name="Parts L."/>
            <person name="Pedersen J.S."/>
            <person name="Pesole G."/>
            <person name="Phillippy A.M."/>
            <person name="Ponting C.P."/>
            <person name="Pop M."/>
            <person name="Porcelli D."/>
            <person name="Powell J.R."/>
            <person name="Prohaska S."/>
            <person name="Pruitt K."/>
            <person name="Puig M."/>
            <person name="Quesneville H."/>
            <person name="Ram K.R."/>
            <person name="Rand D."/>
            <person name="Rasmussen M.D."/>
            <person name="Reed L.K."/>
            <person name="Reenan R."/>
            <person name="Reily A."/>
            <person name="Remington K.A."/>
            <person name="Rieger T.T."/>
            <person name="Ritchie M.G."/>
            <person name="Robin C."/>
            <person name="Rogers Y.H."/>
            <person name="Rohde C."/>
            <person name="Rozas J."/>
            <person name="Rubenfield M.J."/>
            <person name="Ruiz A."/>
            <person name="Russo S."/>
            <person name="Salzberg S.L."/>
            <person name="Sanchez-Gracia A."/>
            <person name="Saranga D.J."/>
            <person name="Sato H."/>
            <person name="Schaeffer S.W."/>
            <person name="Schatz M.C."/>
            <person name="Schlenke T."/>
            <person name="Schwartz R."/>
            <person name="Segarra C."/>
            <person name="Singh R.S."/>
            <person name="Sirot L."/>
            <person name="Sirota M."/>
            <person name="Sisneros N.B."/>
            <person name="Smith C.D."/>
            <person name="Smith T.F."/>
            <person name="Spieth J."/>
            <person name="Stage D.E."/>
            <person name="Stark A."/>
            <person name="Stephan W."/>
            <person name="Strausberg R.L."/>
            <person name="Strempel S."/>
            <person name="Sturgill D."/>
            <person name="Sutton G."/>
            <person name="Sutton G.G."/>
            <person name="Tao W."/>
            <person name="Teichmann S."/>
            <person name="Tobari Y.N."/>
            <person name="Tomimura Y."/>
            <person name="Tsolas J.M."/>
            <person name="Valente V.L."/>
            <person name="Venter E."/>
            <person name="Venter J.C."/>
            <person name="Vicario S."/>
            <person name="Vieira F.G."/>
            <person name="Vilella A.J."/>
            <person name="Villasante A."/>
            <person name="Walenz B."/>
            <person name="Wang J."/>
            <person name="Wasserman M."/>
            <person name="Watts T."/>
            <person name="Wilson D."/>
            <person name="Wilson R.K."/>
            <person name="Wing R.A."/>
            <person name="Wolfner M.F."/>
            <person name="Wong A."/>
            <person name="Wong G.K."/>
            <person name="Wu C.I."/>
            <person name="Wu G."/>
            <person name="Yamamoto D."/>
            <person name="Yang H.P."/>
            <person name="Yang S.P."/>
            <person name="Yorke J.A."/>
            <person name="Yoshida K."/>
            <person name="Zdobnov E."/>
            <person name="Zhang P."/>
            <person name="Zhang Y."/>
            <person name="Zimin A.V."/>
            <person name="Baldwin J."/>
            <person name="Abdouelleil A."/>
            <person name="Abdulkadir J."/>
            <person name="Abebe A."/>
            <person name="Abera B."/>
            <person name="Abreu J."/>
            <person name="Acer S.C."/>
            <person name="Aftuck L."/>
            <person name="Alexander A."/>
            <person name="An P."/>
            <person name="Anderson E."/>
            <person name="Anderson S."/>
            <person name="Arachi H."/>
            <person name="Azer M."/>
            <person name="Bachantsang P."/>
            <person name="Barry A."/>
            <person name="Bayul T."/>
            <person name="Berlin A."/>
            <person name="Bessette D."/>
            <person name="Bloom T."/>
            <person name="Blye J."/>
            <person name="Boguslavskiy L."/>
            <person name="Bonnet C."/>
            <person name="Boukhgalter B."/>
            <person name="Bourzgui I."/>
            <person name="Brown A."/>
            <person name="Cahill P."/>
            <person name="Channer S."/>
            <person name="Cheshatsang Y."/>
            <person name="Chuda L."/>
            <person name="Citroen M."/>
            <person name="Collymore A."/>
            <person name="Cooke P."/>
            <person name="Costello M."/>
            <person name="D'Aco K."/>
            <person name="Daza R."/>
            <person name="De Haan G."/>
            <person name="DeGray S."/>
            <person name="DeMaso C."/>
            <person name="Dhargay N."/>
            <person name="Dooley K."/>
            <person name="Dooley E."/>
            <person name="Doricent M."/>
            <person name="Dorje P."/>
            <person name="Dorjee K."/>
            <person name="Dupes A."/>
            <person name="Elong R."/>
            <person name="Falk J."/>
            <person name="Farina A."/>
            <person name="Faro S."/>
            <person name="Ferguson D."/>
            <person name="Fisher S."/>
            <person name="Foley C.D."/>
            <person name="Franke A."/>
            <person name="Friedrich D."/>
            <person name="Gadbois L."/>
            <person name="Gearin G."/>
            <person name="Gearin C.R."/>
            <person name="Giannoukos G."/>
            <person name="Goode T."/>
            <person name="Graham J."/>
            <person name="Grandbois E."/>
            <person name="Grewal S."/>
            <person name="Gyaltsen K."/>
            <person name="Hafez N."/>
            <person name="Hagos B."/>
            <person name="Hall J."/>
            <person name="Henson C."/>
            <person name="Hollinger A."/>
            <person name="Honan T."/>
            <person name="Huard M.D."/>
            <person name="Hughes L."/>
            <person name="Hurhula B."/>
            <person name="Husby M.E."/>
            <person name="Kamat A."/>
            <person name="Kanga B."/>
            <person name="Kashin S."/>
            <person name="Khazanovich D."/>
            <person name="Kisner P."/>
            <person name="Lance K."/>
            <person name="Lara M."/>
            <person name="Lee W."/>
            <person name="Lennon N."/>
            <person name="Letendre F."/>
            <person name="LeVine R."/>
            <person name="Lipovsky A."/>
            <person name="Liu X."/>
            <person name="Liu J."/>
            <person name="Liu S."/>
            <person name="Lokyitsang T."/>
            <person name="Lokyitsang Y."/>
            <person name="Lubonja R."/>
            <person name="Lui A."/>
            <person name="MacDonald P."/>
            <person name="Magnisalis V."/>
            <person name="Maru K."/>
            <person name="Matthews C."/>
            <person name="McCusker W."/>
            <person name="McDonough S."/>
            <person name="Mehta T."/>
            <person name="Meldrim J."/>
            <person name="Meneus L."/>
            <person name="Mihai O."/>
            <person name="Mihalev A."/>
            <person name="Mihova T."/>
            <person name="Mittelman R."/>
            <person name="Mlenga V."/>
            <person name="Montmayeur A."/>
            <person name="Mulrain L."/>
            <person name="Navidi A."/>
            <person name="Naylor J."/>
            <person name="Negash T."/>
            <person name="Nguyen T."/>
            <person name="Nguyen N."/>
            <person name="Nicol R."/>
            <person name="Norbu C."/>
            <person name="Norbu N."/>
            <person name="Novod N."/>
            <person name="O'Neill B."/>
            <person name="Osman S."/>
            <person name="Markiewicz E."/>
            <person name="Oyono O.L."/>
            <person name="Patti C."/>
            <person name="Phunkhang P."/>
            <person name="Pierre F."/>
            <person name="Priest M."/>
            <person name="Raghuraman S."/>
            <person name="Rege F."/>
            <person name="Reyes R."/>
            <person name="Rise C."/>
            <person name="Rogov P."/>
            <person name="Ross K."/>
            <person name="Ryan E."/>
            <person name="Settipalli S."/>
            <person name="Shea T."/>
            <person name="Sherpa N."/>
            <person name="Shi L."/>
            <person name="Shih D."/>
            <person name="Sparrow T."/>
            <person name="Spaulding J."/>
            <person name="Stalker J."/>
            <person name="Stange-Thomann N."/>
            <person name="Stavropoulos S."/>
            <person name="Stone C."/>
            <person name="Strader C."/>
            <person name="Tesfaye S."/>
            <person name="Thomson T."/>
            <person name="Thoulutsang Y."/>
            <person name="Thoulutsang D."/>
            <person name="Topham K."/>
            <person name="Topping I."/>
            <person name="Tsamla T."/>
            <person name="Vassiliev H."/>
            <person name="Vo A."/>
            <person name="Wangchuk T."/>
            <person name="Wangdi T."/>
            <person name="Weiand M."/>
            <person name="Wilkinson J."/>
            <person name="Wilson A."/>
            <person name="Yadav S."/>
            <person name="Young G."/>
            <person name="Yu Q."/>
            <person name="Zembek L."/>
            <person name="Zhong D."/>
            <person name="Zimmer A."/>
            <person name="Zwirko Z."/>
            <person name="Jaffe D.B."/>
            <person name="Alvarez P."/>
            <person name="Brockman W."/>
            <person name="Butler J."/>
            <person name="Chin C."/>
            <person name="Gnerre S."/>
            <person name="Grabherr M."/>
            <person name="Kleber M."/>
            <person name="Mauceli E."/>
            <person name="MacCallum I."/>
        </authorList>
    </citation>
    <scope>NUCLEOTIDE SEQUENCE [LARGE SCALE GENOMIC DNA]</scope>
    <source>
        <strain evidence="3">white501</strain>
    </source>
</reference>
<evidence type="ECO:0000313" key="3">
    <source>
        <dbReference type="Proteomes" id="UP000000304"/>
    </source>
</evidence>
<dbReference type="EMBL" id="CH982451">
    <property type="protein sequence ID" value="EDX15285.1"/>
    <property type="molecule type" value="Genomic_DNA"/>
</dbReference>
<keyword evidence="3" id="KW-1185">Reference proteome</keyword>
<sequence>MGSSKRTIGGRCSGSRLQRTARSNERPSENDGGCWKFDVTKRLAGRTIVERCHGSSLVCSGRCQQVRVDYKRGKGSSRTARLLTDKQVGNEIGDLYDQPSTSHQAAIAAAKRDAASAGTTSSVKKAQSKPPPIVMEGVDDVCLMMQSIESIVDLEKVEARASMSGALRLYAARDRRV</sequence>
<proteinExistence type="predicted"/>